<dbReference type="EMBL" id="KM217574">
    <property type="protein sequence ID" value="AIU36793.1"/>
    <property type="molecule type" value="Genomic_DNA"/>
</dbReference>
<dbReference type="EMBL" id="MN696165">
    <property type="protein sequence ID" value="QGY99337.1"/>
    <property type="molecule type" value="Genomic_DNA"/>
</dbReference>
<dbReference type="EMBL" id="MN075941">
    <property type="protein sequence ID" value="QDW81065.1"/>
    <property type="molecule type" value="Genomic_DNA"/>
</dbReference>
<dbReference type="EMBL" id="KM217576">
    <property type="protein sequence ID" value="AIU37072.1"/>
    <property type="molecule type" value="Genomic_DNA"/>
</dbReference>
<evidence type="ECO:0000313" key="6">
    <source>
        <dbReference type="EMBL" id="QGY99337.1"/>
    </source>
</evidence>
<evidence type="ECO:0000313" key="5">
    <source>
        <dbReference type="EMBL" id="QDW81065.1"/>
    </source>
</evidence>
<proteinExistence type="predicted"/>
<reference evidence="2" key="2">
    <citation type="submission" date="2014-07" db="EMBL/GenBank/DDBJ databases">
        <title>Comparative genomics of CpGV: Evolution of a crop protection agent.</title>
        <authorList>
            <person name="Radtke P.C."/>
            <person name="Jehle J.A."/>
        </authorList>
    </citation>
    <scope>NUCLEOTIDE SEQUENCE</scope>
    <source>
        <strain evidence="2">CpGV-I07</strain>
    </source>
</reference>
<evidence type="ECO:0000313" key="3">
    <source>
        <dbReference type="EMBL" id="AIU36930.1"/>
    </source>
</evidence>
<reference evidence="6" key="3">
    <citation type="journal article" date="2019" name="Virology">
        <title>Single nucleotide polymorphism (SNP) frequencies and distribution reveal complex genetic composition of seven novel natural isolates of Cydia pomonella granulovirus.</title>
        <authorList>
            <person name="Fan J."/>
            <person name="Wennmann J.T."/>
            <person name="Wang D."/>
            <person name="Jehle J.A."/>
        </authorList>
    </citation>
    <scope>NUCLEOTIDE SEQUENCE</scope>
    <source>
        <strain evidence="6">CpGV-ALE</strain>
        <strain evidence="7">CpGV-JQ</strain>
        <strain evidence="8">CpGV-KS1</strain>
        <strain evidence="9">CpGV-KS2</strain>
        <strain evidence="10">CpGV-WW</strain>
        <strain evidence="12">CpGV-ZY</strain>
        <strain evidence="11">CpGV-ZY2</strain>
    </source>
</reference>
<protein>
    <submittedName>
        <fullName evidence="1">ORF4</fullName>
    </submittedName>
</protein>
<dbReference type="EMBL" id="MN696168">
    <property type="protein sequence ID" value="QGY99762.1"/>
    <property type="molecule type" value="Genomic_DNA"/>
</dbReference>
<dbReference type="GeneID" id="921421"/>
<dbReference type="OrthoDB" id="13866at10239"/>
<evidence type="ECO:0000313" key="1">
    <source>
        <dbReference type="EMBL" id="AIU36653.1"/>
    </source>
</evidence>
<dbReference type="RefSeq" id="NP_148788.1">
    <property type="nucleotide sequence ID" value="NC_002816.1"/>
</dbReference>
<evidence type="ECO:0000313" key="8">
    <source>
        <dbReference type="EMBL" id="QGY99620.1"/>
    </source>
</evidence>
<dbReference type="EMBL" id="KM217575">
    <property type="protein sequence ID" value="AIU36930.1"/>
    <property type="molecule type" value="Genomic_DNA"/>
</dbReference>
<gene>
    <name evidence="1" type="primary">orf4</name>
</gene>
<evidence type="ECO:0000313" key="9">
    <source>
        <dbReference type="EMBL" id="QGY99762.1"/>
    </source>
</evidence>
<dbReference type="EMBL" id="MN696166">
    <property type="protein sequence ID" value="QGY99479.1"/>
    <property type="molecule type" value="Genomic_DNA"/>
</dbReference>
<organism evidence="1">
    <name type="scientific">Cydia pomonella granulosis virus</name>
    <name type="common">CpGV</name>
    <name type="synonym">Cydia pomonella granulovirus</name>
    <dbReference type="NCBI Taxonomy" id="28289"/>
    <lineage>
        <taxon>Viruses</taxon>
        <taxon>Viruses incertae sedis</taxon>
        <taxon>Naldaviricetes</taxon>
        <taxon>Lefavirales</taxon>
        <taxon>Baculoviridae</taxon>
        <taxon>Betabaculovirus</taxon>
        <taxon>Betabaculovirus cypomonellae</taxon>
    </lineage>
</organism>
<dbReference type="EMBL" id="MN696169">
    <property type="protein sequence ID" value="QGY99904.1"/>
    <property type="molecule type" value="Genomic_DNA"/>
</dbReference>
<reference evidence="1" key="1">
    <citation type="journal article" date="2014" name="Proc. Natl. Acad. Sci. U.S.A.">
        <title>Baculovirus resistance in codling moth is virus isolate-dependent and the consequence of a mutation in viral gene pe38.</title>
        <authorList>
            <person name="Gebhardt M.M."/>
            <person name="Eberle K.E."/>
            <person name="Radtke P."/>
            <person name="Jehle J.A."/>
        </authorList>
    </citation>
    <scope>NUCLEOTIDE SEQUENCE</scope>
    <source>
        <strain evidence="2">CpGV-I07</strain>
        <strain evidence="4">CpGV-I12</strain>
        <strain evidence="3">CpGV-M</strain>
        <strain evidence="1">CpGV-S</strain>
    </source>
</reference>
<evidence type="ECO:0000313" key="2">
    <source>
        <dbReference type="EMBL" id="AIU36793.1"/>
    </source>
</evidence>
<evidence type="ECO:0000313" key="12">
    <source>
        <dbReference type="EMBL" id="QGZ00188.1"/>
    </source>
</evidence>
<sequence length="188" mass="22157">MLSIFFDEHTVYYHFDDILREMIRCGFERVDKKVLACDRLKIRCANEQVYCTNGVDMDLRLLKGDECYVSFEGVMELMDSNSFGDKNSLEIMIVNCTLRVVLQPNHAWLTYYKERLRMRINASFDFYFKVLEQYMLANQPNVERIGPTISKLIRLAEHYKHLDDHISLIEACHAFDRASAILIQNIKL</sequence>
<name>A0A097P0J7_GVCP</name>
<evidence type="ECO:0000313" key="10">
    <source>
        <dbReference type="EMBL" id="QGY99904.1"/>
    </source>
</evidence>
<reference evidence="5" key="4">
    <citation type="journal article" date="2019" name="Viruses">
        <title>Genome Analysis of A Novel South African Cydia pomonella granulovirus (CpGV-SA) with Resistance-Breaking Potential.</title>
        <authorList>
            <person name="Motsoeneng B."/>
            <person name="Jukes M.D."/>
            <person name="Knox C.M."/>
            <person name="Hill M.P."/>
            <person name="Moore S.D."/>
        </authorList>
    </citation>
    <scope>NUCLEOTIDE SEQUENCE</scope>
    <source>
        <strain evidence="5">CpGV-SA</strain>
    </source>
</reference>
<evidence type="ECO:0000313" key="7">
    <source>
        <dbReference type="EMBL" id="QGY99479.1"/>
    </source>
</evidence>
<dbReference type="EMBL" id="MN696167">
    <property type="protein sequence ID" value="QGY99620.1"/>
    <property type="molecule type" value="Genomic_DNA"/>
</dbReference>
<dbReference type="EMBL" id="MN696171">
    <property type="protein sequence ID" value="QGZ00188.1"/>
    <property type="molecule type" value="Genomic_DNA"/>
</dbReference>
<dbReference type="EMBL" id="MN696170">
    <property type="protein sequence ID" value="QGZ00046.1"/>
    <property type="molecule type" value="Genomic_DNA"/>
</dbReference>
<dbReference type="EMBL" id="KM217573">
    <property type="protein sequence ID" value="AIU36653.1"/>
    <property type="molecule type" value="Genomic_DNA"/>
</dbReference>
<accession>A0A097P0J7</accession>
<evidence type="ECO:0000313" key="4">
    <source>
        <dbReference type="EMBL" id="AIU37072.1"/>
    </source>
</evidence>
<dbReference type="KEGG" id="vg:921421"/>
<evidence type="ECO:0000313" key="11">
    <source>
        <dbReference type="EMBL" id="QGZ00046.1"/>
    </source>
</evidence>
<organismHost>
    <name type="scientific">Cydia pomonella</name>
    <name type="common">Codling moth</name>
    <dbReference type="NCBI Taxonomy" id="82600"/>
</organismHost>